<sequence>MTRFTAKTVEKHIRKNHPGCPDFATAFFVGEIVDRDWHGASLGKVVGITMQTSLRHLMTDYDQMLLEGVDRLEARRRVQPKIDAMIARWRN</sequence>
<evidence type="ECO:0000313" key="2">
    <source>
        <dbReference type="EMBL" id="OCJ42745.1"/>
    </source>
</evidence>
<dbReference type="AlphaFoldDB" id="A0AB36EP10"/>
<dbReference type="InterPro" id="IPR018744">
    <property type="entry name" value="DUF2293"/>
</dbReference>
<feature type="domain" description="DUF2293" evidence="1">
    <location>
        <begin position="41"/>
        <end position="90"/>
    </location>
</feature>
<reference evidence="2 3" key="1">
    <citation type="journal article" date="2016" name="PeerJ">
        <title>Gall-ID: tools for genotyping gall-causing phytopathogenic bacteria.</title>
        <authorList>
            <person name="Davis E.W.II."/>
            <person name="Weisberg A.J."/>
            <person name="Tabima J.F."/>
            <person name="Grunwald N.J."/>
            <person name="Chang J.H."/>
        </authorList>
    </citation>
    <scope>NUCLEOTIDE SEQUENCE [LARGE SCALE GENOMIC DNA]</scope>
    <source>
        <strain evidence="2 3">N2/73</strain>
    </source>
</reference>
<accession>A0AB36EP10</accession>
<comment type="caution">
    <text evidence="2">The sequence shown here is derived from an EMBL/GenBank/DDBJ whole genome shotgun (WGS) entry which is preliminary data.</text>
</comment>
<gene>
    <name evidence="2" type="ORF">A6U91_02605</name>
</gene>
<name>A0AB36EP10_AGRTU</name>
<protein>
    <recommendedName>
        <fullName evidence="1">DUF2293 domain-containing protein</fullName>
    </recommendedName>
</protein>
<evidence type="ECO:0000313" key="3">
    <source>
        <dbReference type="Proteomes" id="UP000093451"/>
    </source>
</evidence>
<dbReference type="Proteomes" id="UP000093451">
    <property type="component" value="Unassembled WGS sequence"/>
</dbReference>
<evidence type="ECO:0000259" key="1">
    <source>
        <dbReference type="Pfam" id="PF10056"/>
    </source>
</evidence>
<organism evidence="2 3">
    <name type="scientific">Agrobacterium tumefaciens</name>
    <dbReference type="NCBI Taxonomy" id="358"/>
    <lineage>
        <taxon>Bacteria</taxon>
        <taxon>Pseudomonadati</taxon>
        <taxon>Pseudomonadota</taxon>
        <taxon>Alphaproteobacteria</taxon>
        <taxon>Hyphomicrobiales</taxon>
        <taxon>Rhizobiaceae</taxon>
        <taxon>Rhizobium/Agrobacterium group</taxon>
        <taxon>Agrobacterium</taxon>
        <taxon>Agrobacterium tumefaciens complex</taxon>
    </lineage>
</organism>
<dbReference type="RefSeq" id="WP_065687264.1">
    <property type="nucleotide sequence ID" value="NZ_LXKT01000001.1"/>
</dbReference>
<proteinExistence type="predicted"/>
<dbReference type="Pfam" id="PF10056">
    <property type="entry name" value="DUF2293"/>
    <property type="match status" value="1"/>
</dbReference>
<dbReference type="EMBL" id="LXKT01000001">
    <property type="protein sequence ID" value="OCJ42745.1"/>
    <property type="molecule type" value="Genomic_DNA"/>
</dbReference>